<evidence type="ECO:0000256" key="3">
    <source>
        <dbReference type="ARBA" id="ARBA00023284"/>
    </source>
</evidence>
<dbReference type="InterPro" id="IPR013766">
    <property type="entry name" value="Thioredoxin_domain"/>
</dbReference>
<evidence type="ECO:0000259" key="4">
    <source>
        <dbReference type="PROSITE" id="PS51352"/>
    </source>
</evidence>
<dbReference type="SUPFAM" id="SSF52833">
    <property type="entry name" value="Thioredoxin-like"/>
    <property type="match status" value="1"/>
</dbReference>
<organism evidence="6">
    <name type="scientific">Anthurium amnicola</name>
    <dbReference type="NCBI Taxonomy" id="1678845"/>
    <lineage>
        <taxon>Eukaryota</taxon>
        <taxon>Viridiplantae</taxon>
        <taxon>Streptophyta</taxon>
        <taxon>Embryophyta</taxon>
        <taxon>Tracheophyta</taxon>
        <taxon>Spermatophyta</taxon>
        <taxon>Magnoliopsida</taxon>
        <taxon>Liliopsida</taxon>
        <taxon>Araceae</taxon>
        <taxon>Pothoideae</taxon>
        <taxon>Potheae</taxon>
        <taxon>Anthurium</taxon>
    </lineage>
</organism>
<dbReference type="Pfam" id="PF00085">
    <property type="entry name" value="Thioredoxin"/>
    <property type="match status" value="1"/>
</dbReference>
<accession>A0A1D1Y8V0</accession>
<evidence type="ECO:0000313" key="6">
    <source>
        <dbReference type="EMBL" id="JAT51075.1"/>
    </source>
</evidence>
<dbReference type="PROSITE" id="PS51352">
    <property type="entry name" value="THIOREDOXIN_2"/>
    <property type="match status" value="1"/>
</dbReference>
<evidence type="ECO:0000256" key="1">
    <source>
        <dbReference type="ARBA" id="ARBA00022982"/>
    </source>
</evidence>
<reference evidence="6" key="1">
    <citation type="submission" date="2015-07" db="EMBL/GenBank/DDBJ databases">
        <title>Transcriptome Assembly of Anthurium amnicola.</title>
        <authorList>
            <person name="Suzuki J."/>
        </authorList>
    </citation>
    <scope>NUCLEOTIDE SEQUENCE</scope>
</reference>
<dbReference type="AlphaFoldDB" id="A0A1D1Y8V0"/>
<keyword evidence="2" id="KW-1015">Disulfide bond</keyword>
<protein>
    <submittedName>
        <fullName evidence="6">Thioredoxin O1, mitochondrial</fullName>
    </submittedName>
</protein>
<dbReference type="PANTHER" id="PTHR10438">
    <property type="entry name" value="THIOREDOXIN"/>
    <property type="match status" value="1"/>
</dbReference>
<evidence type="ECO:0000256" key="2">
    <source>
        <dbReference type="ARBA" id="ARBA00023157"/>
    </source>
</evidence>
<dbReference type="FunFam" id="3.40.30.10:FF:000245">
    <property type="entry name" value="Thioredoxin"/>
    <property type="match status" value="1"/>
</dbReference>
<dbReference type="Gene3D" id="3.40.30.10">
    <property type="entry name" value="Glutaredoxin"/>
    <property type="match status" value="1"/>
</dbReference>
<keyword evidence="1" id="KW-0813">Transport</keyword>
<dbReference type="EMBL" id="GDJX01016861">
    <property type="protein sequence ID" value="JAT51075.1"/>
    <property type="molecule type" value="Transcribed_RNA"/>
</dbReference>
<dbReference type="InterPro" id="IPR050620">
    <property type="entry name" value="Thioredoxin_H-type-like"/>
</dbReference>
<keyword evidence="3" id="KW-0676">Redox-active center</keyword>
<dbReference type="CDD" id="cd02947">
    <property type="entry name" value="TRX_family"/>
    <property type="match status" value="1"/>
</dbReference>
<dbReference type="InterPro" id="IPR036249">
    <property type="entry name" value="Thioredoxin-like_sf"/>
</dbReference>
<gene>
    <name evidence="6" type="primary">At2g35010_1</name>
    <name evidence="5" type="synonym">At2g35010_0</name>
    <name evidence="5" type="ORF">g.28232</name>
    <name evidence="6" type="ORF">g.28234</name>
</gene>
<sequence length="203" mass="22201">QRSRMGRRLPPQLRASMLGAFLQQRRSISSPSASPVARCFVVTAHTAAAVETRPSPSYPSARSLLFPLAVAHRSFCSTNTTADVDASASAGSPNMVLVESAEHFDNSLKKVQDDALPAIFYFSAVWCAPCKFLAPVVNELSKMYPPCVTYKIDIDMDGIQSKLSELRISAVPTLNFYKDGKMAATVTGADVKKIKEIMDEFYK</sequence>
<name>A0A1D1Y8V0_9ARAE</name>
<dbReference type="PANTHER" id="PTHR10438:SF405">
    <property type="entry name" value="THIOREDOXIN DOMAIN-CONTAINING PROTEIN"/>
    <property type="match status" value="1"/>
</dbReference>
<evidence type="ECO:0000313" key="5">
    <source>
        <dbReference type="EMBL" id="JAT48754.1"/>
    </source>
</evidence>
<dbReference type="EMBL" id="GDJX01019182">
    <property type="protein sequence ID" value="JAT48754.1"/>
    <property type="molecule type" value="Transcribed_RNA"/>
</dbReference>
<proteinExistence type="predicted"/>
<feature type="non-terminal residue" evidence="6">
    <location>
        <position position="1"/>
    </location>
</feature>
<feature type="domain" description="Thioredoxin" evidence="4">
    <location>
        <begin position="86"/>
        <end position="203"/>
    </location>
</feature>
<keyword evidence="1" id="KW-0249">Electron transport</keyword>